<dbReference type="EMBL" id="FMXR01000004">
    <property type="protein sequence ID" value="SDB03105.1"/>
    <property type="molecule type" value="Genomic_DNA"/>
</dbReference>
<dbReference type="OrthoDB" id="9801466at2"/>
<evidence type="ECO:0000313" key="4">
    <source>
        <dbReference type="Proteomes" id="UP000199228"/>
    </source>
</evidence>
<accession>A0A1G6A3Z5</accession>
<dbReference type="Pfam" id="PF18050">
    <property type="entry name" value="Cyclophil_like2"/>
    <property type="match status" value="1"/>
</dbReference>
<feature type="signal peptide" evidence="1">
    <location>
        <begin position="1"/>
        <end position="20"/>
    </location>
</feature>
<dbReference type="AlphaFoldDB" id="A0A1G6A3Z5"/>
<dbReference type="Proteomes" id="UP000199228">
    <property type="component" value="Unassembled WGS sequence"/>
</dbReference>
<gene>
    <name evidence="3" type="ORF">SAMN02910417_00231</name>
</gene>
<evidence type="ECO:0000313" key="3">
    <source>
        <dbReference type="EMBL" id="SDB03105.1"/>
    </source>
</evidence>
<evidence type="ECO:0000256" key="1">
    <source>
        <dbReference type="SAM" id="SignalP"/>
    </source>
</evidence>
<feature type="domain" description="Cyclophilin-like" evidence="2">
    <location>
        <begin position="82"/>
        <end position="192"/>
    </location>
</feature>
<reference evidence="3 4" key="1">
    <citation type="submission" date="2016-10" db="EMBL/GenBank/DDBJ databases">
        <authorList>
            <person name="de Groot N.N."/>
        </authorList>
    </citation>
    <scope>NUCLEOTIDE SEQUENCE [LARGE SCALE GENOMIC DNA]</scope>
    <source>
        <strain evidence="3 4">DSM 3217</strain>
    </source>
</reference>
<dbReference type="InterPro" id="IPR041183">
    <property type="entry name" value="Cyclophilin-like"/>
</dbReference>
<proteinExistence type="predicted"/>
<dbReference type="InterPro" id="IPR029000">
    <property type="entry name" value="Cyclophilin-like_dom_sf"/>
</dbReference>
<dbReference type="RefSeq" id="WP_090171236.1">
    <property type="nucleotide sequence ID" value="NZ_FMXR01000004.1"/>
</dbReference>
<name>A0A1G6A3Z5_EUBOX</name>
<keyword evidence="4" id="KW-1185">Reference proteome</keyword>
<feature type="chain" id="PRO_5038653610" description="Cyclophilin-like domain-containing protein" evidence="1">
    <location>
        <begin position="21"/>
        <end position="194"/>
    </location>
</feature>
<dbReference type="SUPFAM" id="SSF50891">
    <property type="entry name" value="Cyclophilin-like"/>
    <property type="match status" value="1"/>
</dbReference>
<keyword evidence="1" id="KW-0732">Signal</keyword>
<sequence length="194" mass="21334">MKTKMILITFCMTIMFCMSACSGNTINSGDNQNAVTEISTSENVETESSEENVMSEGTAMYQPAEKDESADDEAIGDNTMIMMIDDTKVNVEWEDNQAVERLRDMAKDGDITIQMSMYGGFEQVGSIGQSLPRDDKHSTTSSGDIVLYSGNQMVVFYGSNSWSYTRLGHISDKDEAEMADLLSQGDVTITISTE</sequence>
<evidence type="ECO:0000259" key="2">
    <source>
        <dbReference type="Pfam" id="PF18050"/>
    </source>
</evidence>
<protein>
    <recommendedName>
        <fullName evidence="2">Cyclophilin-like domain-containing protein</fullName>
    </recommendedName>
</protein>
<dbReference type="STRING" id="1732.SAMN02910417_00231"/>
<organism evidence="3 4">
    <name type="scientific">Eubacterium oxidoreducens</name>
    <dbReference type="NCBI Taxonomy" id="1732"/>
    <lineage>
        <taxon>Bacteria</taxon>
        <taxon>Bacillati</taxon>
        <taxon>Bacillota</taxon>
        <taxon>Clostridia</taxon>
        <taxon>Eubacteriales</taxon>
        <taxon>Eubacteriaceae</taxon>
        <taxon>Eubacterium</taxon>
    </lineage>
</organism>